<dbReference type="AlphaFoldDB" id="M5XIZ3"/>
<keyword evidence="3" id="KW-1185">Reference proteome</keyword>
<dbReference type="Pfam" id="PF22936">
    <property type="entry name" value="Pol_BBD"/>
    <property type="match status" value="1"/>
</dbReference>
<dbReference type="Gramene" id="ONI30551">
    <property type="protein sequence ID" value="ONI30551"/>
    <property type="gene ID" value="PRUPE_1G257900"/>
</dbReference>
<protein>
    <recommendedName>
        <fullName evidence="1">Retrovirus-related Pol polyprotein from transposon TNT 1-94-like beta-barrel domain-containing protein</fullName>
    </recommendedName>
</protein>
<proteinExistence type="predicted"/>
<evidence type="ECO:0000313" key="2">
    <source>
        <dbReference type="EMBL" id="ONI30551.1"/>
    </source>
</evidence>
<sequence length="105" mass="11508">MEFDIYEGRKGSKISLGDKTNCDVLGVGIMKIKMQDGVVRSLSEVRHVLALRLNLISLGDREGYSYKAKGGKLLITQGSVVMMRGRFNLTKFISFFLVGGSTMAG</sequence>
<dbReference type="Proteomes" id="UP000006882">
    <property type="component" value="Chromosome G1"/>
</dbReference>
<organism evidence="2 3">
    <name type="scientific">Prunus persica</name>
    <name type="common">Peach</name>
    <name type="synonym">Amygdalus persica</name>
    <dbReference type="NCBI Taxonomy" id="3760"/>
    <lineage>
        <taxon>Eukaryota</taxon>
        <taxon>Viridiplantae</taxon>
        <taxon>Streptophyta</taxon>
        <taxon>Embryophyta</taxon>
        <taxon>Tracheophyta</taxon>
        <taxon>Spermatophyta</taxon>
        <taxon>Magnoliopsida</taxon>
        <taxon>eudicotyledons</taxon>
        <taxon>Gunneridae</taxon>
        <taxon>Pentapetalae</taxon>
        <taxon>rosids</taxon>
        <taxon>fabids</taxon>
        <taxon>Rosales</taxon>
        <taxon>Rosaceae</taxon>
        <taxon>Amygdaloideae</taxon>
        <taxon>Amygdaleae</taxon>
        <taxon>Prunus</taxon>
    </lineage>
</organism>
<gene>
    <name evidence="2" type="ORF">PRUPE_1G257900</name>
</gene>
<reference evidence="2 3" key="1">
    <citation type="journal article" date="2013" name="Nat. Genet.">
        <title>The high-quality draft genome of peach (Prunus persica) identifies unique patterns of genetic diversity, domestication and genome evolution.</title>
        <authorList>
            <consortium name="International Peach Genome Initiative"/>
            <person name="Verde I."/>
            <person name="Abbott A.G."/>
            <person name="Scalabrin S."/>
            <person name="Jung S."/>
            <person name="Shu S."/>
            <person name="Marroni F."/>
            <person name="Zhebentyayeva T."/>
            <person name="Dettori M.T."/>
            <person name="Grimwood J."/>
            <person name="Cattonaro F."/>
            <person name="Zuccolo A."/>
            <person name="Rossini L."/>
            <person name="Jenkins J."/>
            <person name="Vendramin E."/>
            <person name="Meisel L.A."/>
            <person name="Decroocq V."/>
            <person name="Sosinski B."/>
            <person name="Prochnik S."/>
            <person name="Mitros T."/>
            <person name="Policriti A."/>
            <person name="Cipriani G."/>
            <person name="Dondini L."/>
            <person name="Ficklin S."/>
            <person name="Goodstein D.M."/>
            <person name="Xuan P."/>
            <person name="Del Fabbro C."/>
            <person name="Aramini V."/>
            <person name="Copetti D."/>
            <person name="Gonzalez S."/>
            <person name="Horner D.S."/>
            <person name="Falchi R."/>
            <person name="Lucas S."/>
            <person name="Mica E."/>
            <person name="Maldonado J."/>
            <person name="Lazzari B."/>
            <person name="Bielenberg D."/>
            <person name="Pirona R."/>
            <person name="Miculan M."/>
            <person name="Barakat A."/>
            <person name="Testolin R."/>
            <person name="Stella A."/>
            <person name="Tartarini S."/>
            <person name="Tonutti P."/>
            <person name="Arus P."/>
            <person name="Orellana A."/>
            <person name="Wells C."/>
            <person name="Main D."/>
            <person name="Vizzotto G."/>
            <person name="Silva H."/>
            <person name="Salamini F."/>
            <person name="Schmutz J."/>
            <person name="Morgante M."/>
            <person name="Rokhsar D.S."/>
        </authorList>
    </citation>
    <scope>NUCLEOTIDE SEQUENCE [LARGE SCALE GENOMIC DNA]</scope>
    <source>
        <strain evidence="3">cv. Nemared</strain>
    </source>
</reference>
<dbReference type="InterPro" id="IPR054722">
    <property type="entry name" value="PolX-like_BBD"/>
</dbReference>
<accession>M5XIZ3</accession>
<name>M5XIZ3_PRUPE</name>
<evidence type="ECO:0000259" key="1">
    <source>
        <dbReference type="Pfam" id="PF22936"/>
    </source>
</evidence>
<dbReference type="HOGENOM" id="CLU_2241271_0_0_1"/>
<feature type="domain" description="Retrovirus-related Pol polyprotein from transposon TNT 1-94-like beta-barrel" evidence="1">
    <location>
        <begin position="6"/>
        <end position="60"/>
    </location>
</feature>
<dbReference type="EMBL" id="CM007651">
    <property type="protein sequence ID" value="ONI30551.1"/>
    <property type="molecule type" value="Genomic_DNA"/>
</dbReference>
<evidence type="ECO:0000313" key="3">
    <source>
        <dbReference type="Proteomes" id="UP000006882"/>
    </source>
</evidence>